<reference evidence="2 3" key="1">
    <citation type="journal article" date="2010" name="J. Bacteriol.">
        <title>Genome sequence of Lentisphaera araneosa HTCC2155T, the type species of the order Lentisphaerales in the phylum Lentisphaerae.</title>
        <authorList>
            <person name="Thrash J.C."/>
            <person name="Cho J.C."/>
            <person name="Vergin K.L."/>
            <person name="Morris R.M."/>
            <person name="Giovannoni S.J."/>
        </authorList>
    </citation>
    <scope>NUCLEOTIDE SEQUENCE [LARGE SCALE GENOMIC DNA]</scope>
    <source>
        <strain evidence="2 3">HTCC2155</strain>
    </source>
</reference>
<feature type="domain" description="DUF1553" evidence="1">
    <location>
        <begin position="1"/>
        <end position="136"/>
    </location>
</feature>
<dbReference type="eggNOG" id="COG2010">
    <property type="taxonomic scope" value="Bacteria"/>
</dbReference>
<dbReference type="PANTHER" id="PTHR35889:SF3">
    <property type="entry name" value="F-BOX DOMAIN-CONTAINING PROTEIN"/>
    <property type="match status" value="1"/>
</dbReference>
<organism evidence="2 3">
    <name type="scientific">Lentisphaera araneosa HTCC2155</name>
    <dbReference type="NCBI Taxonomy" id="313628"/>
    <lineage>
        <taxon>Bacteria</taxon>
        <taxon>Pseudomonadati</taxon>
        <taxon>Lentisphaerota</taxon>
        <taxon>Lentisphaeria</taxon>
        <taxon>Lentisphaerales</taxon>
        <taxon>Lentisphaeraceae</taxon>
        <taxon>Lentisphaera</taxon>
    </lineage>
</organism>
<accession>A6DFA2</accession>
<evidence type="ECO:0000313" key="3">
    <source>
        <dbReference type="Proteomes" id="UP000004947"/>
    </source>
</evidence>
<dbReference type="AlphaFoldDB" id="A6DFA2"/>
<gene>
    <name evidence="2" type="ORF">LNTAR_17068</name>
</gene>
<dbReference type="Proteomes" id="UP000004947">
    <property type="component" value="Unassembled WGS sequence"/>
</dbReference>
<name>A6DFA2_9BACT</name>
<dbReference type="STRING" id="313628.LNTAR_17068"/>
<sequence length="191" mass="21579">MSGLLNTKVGGPSVKPYQPDGVWEDLNAPKSHAEIYEQSKGEELYRKSLYTYWRRAVLHPAMAVFDAPSRDVCAVKRESTNTPLQALAVLHGPIFIEAARNLASDYYRHPKAIETVFQKVLTRPIEKKELELIGEYYARRKEHYVKHPEAVKKLLSVGESLLDPNLHSAELAALTDCCHAILNLNEALTRK</sequence>
<dbReference type="InterPro" id="IPR022655">
    <property type="entry name" value="DUF1553"/>
</dbReference>
<dbReference type="Pfam" id="PF07587">
    <property type="entry name" value="PSD1"/>
    <property type="match status" value="1"/>
</dbReference>
<protein>
    <recommendedName>
        <fullName evidence="1">DUF1553 domain-containing protein</fullName>
    </recommendedName>
</protein>
<evidence type="ECO:0000313" key="2">
    <source>
        <dbReference type="EMBL" id="EDM29482.1"/>
    </source>
</evidence>
<dbReference type="EMBL" id="ABCK01000001">
    <property type="protein sequence ID" value="EDM29482.1"/>
    <property type="molecule type" value="Genomic_DNA"/>
</dbReference>
<evidence type="ECO:0000259" key="1">
    <source>
        <dbReference type="Pfam" id="PF07587"/>
    </source>
</evidence>
<dbReference type="PANTHER" id="PTHR35889">
    <property type="entry name" value="CYCLOINULO-OLIGOSACCHARIDE FRUCTANOTRANSFERASE-RELATED"/>
    <property type="match status" value="1"/>
</dbReference>
<keyword evidence="3" id="KW-1185">Reference proteome</keyword>
<proteinExistence type="predicted"/>
<comment type="caution">
    <text evidence="2">The sequence shown here is derived from an EMBL/GenBank/DDBJ whole genome shotgun (WGS) entry which is preliminary data.</text>
</comment>